<protein>
    <submittedName>
        <fullName evidence="3">Protein SSUH2 homolog</fullName>
    </submittedName>
</protein>
<name>A0A6P8FES0_CLUHA</name>
<dbReference type="OrthoDB" id="3355217at2759"/>
<evidence type="ECO:0000313" key="3">
    <source>
        <dbReference type="RefSeq" id="XP_031424109.1"/>
    </source>
</evidence>
<dbReference type="PANTHER" id="PTHR48465:SF1">
    <property type="entry name" value="PROTEIN SSUH2 HOMOLOG"/>
    <property type="match status" value="1"/>
</dbReference>
<accession>A0A6P8FES0</accession>
<keyword evidence="2" id="KW-1185">Reference proteome</keyword>
<gene>
    <name evidence="3" type="primary">ssuh2.1</name>
</gene>
<dbReference type="RefSeq" id="XP_031424109.1">
    <property type="nucleotide sequence ID" value="XM_031568249.1"/>
</dbReference>
<dbReference type="InterPro" id="IPR036280">
    <property type="entry name" value="Multihaem_cyt_sf"/>
</dbReference>
<evidence type="ECO:0000313" key="2">
    <source>
        <dbReference type="Proteomes" id="UP000515152"/>
    </source>
</evidence>
<dbReference type="GeneID" id="105895855"/>
<feature type="region of interest" description="Disordered" evidence="1">
    <location>
        <begin position="1"/>
        <end position="50"/>
    </location>
</feature>
<dbReference type="KEGG" id="char:105895855"/>
<dbReference type="PANTHER" id="PTHR48465">
    <property type="entry name" value="PROTEIN SSUH2 HOMOLOG"/>
    <property type="match status" value="1"/>
</dbReference>
<reference evidence="3" key="1">
    <citation type="submission" date="2025-08" db="UniProtKB">
        <authorList>
            <consortium name="RefSeq"/>
        </authorList>
    </citation>
    <scope>IDENTIFICATION</scope>
</reference>
<dbReference type="Proteomes" id="UP000515152">
    <property type="component" value="Chromosome 5"/>
</dbReference>
<proteinExistence type="predicted"/>
<dbReference type="SUPFAM" id="SSF48695">
    <property type="entry name" value="Multiheme cytochromes"/>
    <property type="match status" value="1"/>
</dbReference>
<feature type="compositionally biased region" description="Basic and acidic residues" evidence="1">
    <location>
        <begin position="34"/>
        <end position="46"/>
    </location>
</feature>
<organism evidence="2 3">
    <name type="scientific">Clupea harengus</name>
    <name type="common">Atlantic herring</name>
    <dbReference type="NCBI Taxonomy" id="7950"/>
    <lineage>
        <taxon>Eukaryota</taxon>
        <taxon>Metazoa</taxon>
        <taxon>Chordata</taxon>
        <taxon>Craniata</taxon>
        <taxon>Vertebrata</taxon>
        <taxon>Euteleostomi</taxon>
        <taxon>Actinopterygii</taxon>
        <taxon>Neopterygii</taxon>
        <taxon>Teleostei</taxon>
        <taxon>Clupei</taxon>
        <taxon>Clupeiformes</taxon>
        <taxon>Clupeoidei</taxon>
        <taxon>Clupeidae</taxon>
        <taxon>Clupea</taxon>
    </lineage>
</organism>
<dbReference type="AlphaFoldDB" id="A0A6P8FES0"/>
<dbReference type="CTD" id="101882914"/>
<sequence length="370" mass="42233">MDEKEDFVVIDPSIPEEGPSAPPPGWFDCVTGYEDSKGGENPDENYHPPPPYALPDSNQNAFVPNVRLPTVSEDVAREALLQFVEKKWTYSSKPAKHLVFKDLRPLTVYRYRLETYTESRSSAWESEPYSGQYVDGPQNGMSPPPWQVQVEYPQKYTDVILKVRVPHSAVIKGCYRCQCAGSVRCSRCHTRGKVRCLHCHGHGRVGAGKKRRMCTCCAGRGHKRCTQCHGRGVITCPTCQGQRNLLHFIQLTITWKNQVMEFIPDKLPEFPLKNFEKVSGDNFFEDENLLVYPIVGFPDQEICEMSKKGIEGHISKFSSISRILQQRQTIELVPLTHAFYTYQGKDYDYFVYGNENKIYIPKYPSACTIL</sequence>
<evidence type="ECO:0000256" key="1">
    <source>
        <dbReference type="SAM" id="MobiDB-lite"/>
    </source>
</evidence>
<dbReference type="InterPro" id="IPR052789">
    <property type="entry name" value="SSUH2_homolog"/>
</dbReference>